<dbReference type="PANTHER" id="PTHR47657:SF7">
    <property type="entry name" value="STEROL REGULATORY ELEMENT-BINDING PROTEIN ECM22"/>
    <property type="match status" value="1"/>
</dbReference>
<keyword evidence="1" id="KW-0539">Nucleus</keyword>
<dbReference type="Pfam" id="PF00172">
    <property type="entry name" value="Zn_clus"/>
    <property type="match status" value="1"/>
</dbReference>
<dbReference type="SUPFAM" id="SSF57701">
    <property type="entry name" value="Zn2/Cys6 DNA-binding domain"/>
    <property type="match status" value="1"/>
</dbReference>
<dbReference type="PROSITE" id="PS00463">
    <property type="entry name" value="ZN2_CY6_FUNGAL_1"/>
    <property type="match status" value="1"/>
</dbReference>
<dbReference type="Gene3D" id="4.10.240.10">
    <property type="entry name" value="Zn(2)-C6 fungal-type DNA-binding domain"/>
    <property type="match status" value="1"/>
</dbReference>
<dbReference type="SMART" id="SM00066">
    <property type="entry name" value="GAL4"/>
    <property type="match status" value="1"/>
</dbReference>
<evidence type="ECO:0000313" key="4">
    <source>
        <dbReference type="EMBL" id="KAH7304266.1"/>
    </source>
</evidence>
<dbReference type="PANTHER" id="PTHR47657">
    <property type="entry name" value="STEROL REGULATORY ELEMENT-BINDING PROTEIN ECM22"/>
    <property type="match status" value="1"/>
</dbReference>
<sequence>MTPGRTSRRPHIKSRTGCRNCKRRKVKCGEERPCCRNCLRRGVACDILERLGVPNAPAHQPATTSPASTSTGSGLPQSQTPSGGVGGATGITNLTMLDLELLHHYSTSTYLTLSADPVSRNYFLVRVPQLGFSHPYVLYSMLSLAASHLAHFRPESRQFYSAEATARHTAATSLATPLLSEISEANAVPMYFFSTFTLFISFATLRGEEDLFFNADDVMPGWLTLFRGMRTVLESNGRALLSSSISFLFQPRADVGRNWESNEVDLDALSDLQAFIDASTSEHDQERRHLLDAFVDLKRAFYSFYGEDLSNDAKIRSIFTWMYKISDDYINMLRHRNNLALCILAFFCVLLNRLEYNWWLKGWGTHLIDRIYTALDGVHRFRIRWPIQEIGWVPRRETI</sequence>
<evidence type="ECO:0000256" key="1">
    <source>
        <dbReference type="ARBA" id="ARBA00023242"/>
    </source>
</evidence>
<keyword evidence="5" id="KW-1185">Reference proteome</keyword>
<dbReference type="GO" id="GO:0000981">
    <property type="term" value="F:DNA-binding transcription factor activity, RNA polymerase II-specific"/>
    <property type="evidence" value="ECO:0007669"/>
    <property type="project" value="InterPro"/>
</dbReference>
<proteinExistence type="predicted"/>
<feature type="compositionally biased region" description="Low complexity" evidence="2">
    <location>
        <begin position="56"/>
        <end position="76"/>
    </location>
</feature>
<reference evidence="4" key="1">
    <citation type="journal article" date="2021" name="Nat. Commun.">
        <title>Genetic determinants of endophytism in the Arabidopsis root mycobiome.</title>
        <authorList>
            <person name="Mesny F."/>
            <person name="Miyauchi S."/>
            <person name="Thiergart T."/>
            <person name="Pickel B."/>
            <person name="Atanasova L."/>
            <person name="Karlsson M."/>
            <person name="Huettel B."/>
            <person name="Barry K.W."/>
            <person name="Haridas S."/>
            <person name="Chen C."/>
            <person name="Bauer D."/>
            <person name="Andreopoulos W."/>
            <person name="Pangilinan J."/>
            <person name="LaButti K."/>
            <person name="Riley R."/>
            <person name="Lipzen A."/>
            <person name="Clum A."/>
            <person name="Drula E."/>
            <person name="Henrissat B."/>
            <person name="Kohler A."/>
            <person name="Grigoriev I.V."/>
            <person name="Martin F.M."/>
            <person name="Hacquard S."/>
        </authorList>
    </citation>
    <scope>NUCLEOTIDE SEQUENCE</scope>
    <source>
        <strain evidence="4">MPI-CAGE-CH-0235</strain>
    </source>
</reference>
<dbReference type="PRINTS" id="PR00755">
    <property type="entry name" value="AFLATOXINBRP"/>
</dbReference>
<feature type="region of interest" description="Disordered" evidence="2">
    <location>
        <begin position="56"/>
        <end position="87"/>
    </location>
</feature>
<dbReference type="InterPro" id="IPR052400">
    <property type="entry name" value="Zn2-C6_fungal_TF"/>
</dbReference>
<organism evidence="4 5">
    <name type="scientific">Stachybotrys elegans</name>
    <dbReference type="NCBI Taxonomy" id="80388"/>
    <lineage>
        <taxon>Eukaryota</taxon>
        <taxon>Fungi</taxon>
        <taxon>Dikarya</taxon>
        <taxon>Ascomycota</taxon>
        <taxon>Pezizomycotina</taxon>
        <taxon>Sordariomycetes</taxon>
        <taxon>Hypocreomycetidae</taxon>
        <taxon>Hypocreales</taxon>
        <taxon>Stachybotryaceae</taxon>
        <taxon>Stachybotrys</taxon>
    </lineage>
</organism>
<evidence type="ECO:0000313" key="5">
    <source>
        <dbReference type="Proteomes" id="UP000813444"/>
    </source>
</evidence>
<dbReference type="InterPro" id="IPR036864">
    <property type="entry name" value="Zn2-C6_fun-type_DNA-bd_sf"/>
</dbReference>
<dbReference type="AlphaFoldDB" id="A0A8K0WKN8"/>
<name>A0A8K0WKN8_9HYPO</name>
<gene>
    <name evidence="4" type="ORF">B0I35DRAFT_445422</name>
</gene>
<comment type="caution">
    <text evidence="4">The sequence shown here is derived from an EMBL/GenBank/DDBJ whole genome shotgun (WGS) entry which is preliminary data.</text>
</comment>
<feature type="domain" description="Zn(2)-C6 fungal-type" evidence="3">
    <location>
        <begin position="17"/>
        <end position="47"/>
    </location>
</feature>
<dbReference type="GO" id="GO:0008270">
    <property type="term" value="F:zinc ion binding"/>
    <property type="evidence" value="ECO:0007669"/>
    <property type="project" value="InterPro"/>
</dbReference>
<dbReference type="PROSITE" id="PS50048">
    <property type="entry name" value="ZN2_CY6_FUNGAL_2"/>
    <property type="match status" value="1"/>
</dbReference>
<dbReference type="Proteomes" id="UP000813444">
    <property type="component" value="Unassembled WGS sequence"/>
</dbReference>
<dbReference type="CDD" id="cd00067">
    <property type="entry name" value="GAL4"/>
    <property type="match status" value="1"/>
</dbReference>
<dbReference type="Pfam" id="PF11951">
    <property type="entry name" value="Fungal_trans_2"/>
    <property type="match status" value="1"/>
</dbReference>
<dbReference type="InterPro" id="IPR021858">
    <property type="entry name" value="Fun_TF"/>
</dbReference>
<dbReference type="OrthoDB" id="416217at2759"/>
<dbReference type="EMBL" id="JAGPNK010000024">
    <property type="protein sequence ID" value="KAH7304266.1"/>
    <property type="molecule type" value="Genomic_DNA"/>
</dbReference>
<evidence type="ECO:0000256" key="2">
    <source>
        <dbReference type="SAM" id="MobiDB-lite"/>
    </source>
</evidence>
<accession>A0A8K0WKN8</accession>
<evidence type="ECO:0000259" key="3">
    <source>
        <dbReference type="PROSITE" id="PS50048"/>
    </source>
</evidence>
<protein>
    <recommendedName>
        <fullName evidence="3">Zn(2)-C6 fungal-type domain-containing protein</fullName>
    </recommendedName>
</protein>
<dbReference type="InterPro" id="IPR001138">
    <property type="entry name" value="Zn2Cys6_DnaBD"/>
</dbReference>